<keyword evidence="2" id="KW-1133">Transmembrane helix</keyword>
<protein>
    <submittedName>
        <fullName evidence="3">Uncharacterized protein</fullName>
    </submittedName>
</protein>
<sequence>MSSLLELRGLLCVILFFNQTLYLIGISPKESHFAVYRYKKSFFFFFFLNMECGDISLCLQNSLKAKRKCMLGVGRVGNSVAKNGKKKKKKKKSFGDKPVGFFIGTN</sequence>
<keyword evidence="2" id="KW-0812">Transmembrane</keyword>
<keyword evidence="4" id="KW-1185">Reference proteome</keyword>
<evidence type="ECO:0000313" key="3">
    <source>
        <dbReference type="EMBL" id="PIO30612.1"/>
    </source>
</evidence>
<name>A0A2G9RRT1_AQUCT</name>
<evidence type="ECO:0000256" key="1">
    <source>
        <dbReference type="SAM" id="MobiDB-lite"/>
    </source>
</evidence>
<feature type="compositionally biased region" description="Basic residues" evidence="1">
    <location>
        <begin position="83"/>
        <end position="92"/>
    </location>
</feature>
<feature type="transmembrane region" description="Helical" evidence="2">
    <location>
        <begin position="7"/>
        <end position="26"/>
    </location>
</feature>
<reference evidence="4" key="1">
    <citation type="journal article" date="2017" name="Nat. Commun.">
        <title>The North American bullfrog draft genome provides insight into hormonal regulation of long noncoding RNA.</title>
        <authorList>
            <person name="Hammond S.A."/>
            <person name="Warren R.L."/>
            <person name="Vandervalk B.P."/>
            <person name="Kucuk E."/>
            <person name="Khan H."/>
            <person name="Gibb E.A."/>
            <person name="Pandoh P."/>
            <person name="Kirk H."/>
            <person name="Zhao Y."/>
            <person name="Jones M."/>
            <person name="Mungall A.J."/>
            <person name="Coope R."/>
            <person name="Pleasance S."/>
            <person name="Moore R.A."/>
            <person name="Holt R.A."/>
            <person name="Round J.M."/>
            <person name="Ohora S."/>
            <person name="Walle B.V."/>
            <person name="Veldhoen N."/>
            <person name="Helbing C.C."/>
            <person name="Birol I."/>
        </authorList>
    </citation>
    <scope>NUCLEOTIDE SEQUENCE [LARGE SCALE GENOMIC DNA]</scope>
</reference>
<dbReference type="Proteomes" id="UP000228934">
    <property type="component" value="Unassembled WGS sequence"/>
</dbReference>
<evidence type="ECO:0000256" key="2">
    <source>
        <dbReference type="SAM" id="Phobius"/>
    </source>
</evidence>
<accession>A0A2G9RRT1</accession>
<feature type="region of interest" description="Disordered" evidence="1">
    <location>
        <begin position="82"/>
        <end position="106"/>
    </location>
</feature>
<dbReference type="AlphaFoldDB" id="A0A2G9RRT1"/>
<proteinExistence type="predicted"/>
<dbReference type="OrthoDB" id="410044at2759"/>
<organism evidence="3 4">
    <name type="scientific">Aquarana catesbeiana</name>
    <name type="common">American bullfrog</name>
    <name type="synonym">Rana catesbeiana</name>
    <dbReference type="NCBI Taxonomy" id="8400"/>
    <lineage>
        <taxon>Eukaryota</taxon>
        <taxon>Metazoa</taxon>
        <taxon>Chordata</taxon>
        <taxon>Craniata</taxon>
        <taxon>Vertebrata</taxon>
        <taxon>Euteleostomi</taxon>
        <taxon>Amphibia</taxon>
        <taxon>Batrachia</taxon>
        <taxon>Anura</taxon>
        <taxon>Neobatrachia</taxon>
        <taxon>Ranoidea</taxon>
        <taxon>Ranidae</taxon>
        <taxon>Aquarana</taxon>
    </lineage>
</organism>
<gene>
    <name evidence="3" type="ORF">AB205_0191350</name>
</gene>
<dbReference type="EMBL" id="KV937895">
    <property type="protein sequence ID" value="PIO30612.1"/>
    <property type="molecule type" value="Genomic_DNA"/>
</dbReference>
<evidence type="ECO:0000313" key="4">
    <source>
        <dbReference type="Proteomes" id="UP000228934"/>
    </source>
</evidence>
<feature type="transmembrane region" description="Helical" evidence="2">
    <location>
        <begin position="41"/>
        <end position="59"/>
    </location>
</feature>
<keyword evidence="2" id="KW-0472">Membrane</keyword>